<accession>A0AAE1EAX4</accession>
<comment type="caution">
    <text evidence="3">The sequence shown here is derived from an EMBL/GenBank/DDBJ whole genome shotgun (WGS) entry which is preliminary data.</text>
</comment>
<dbReference type="InterPro" id="IPR013087">
    <property type="entry name" value="Znf_C2H2_type"/>
</dbReference>
<feature type="domain" description="C2H2-type" evidence="2">
    <location>
        <begin position="130"/>
        <end position="158"/>
    </location>
</feature>
<dbReference type="Gene3D" id="3.30.160.60">
    <property type="entry name" value="Classic Zinc Finger"/>
    <property type="match status" value="2"/>
</dbReference>
<dbReference type="Proteomes" id="UP001283361">
    <property type="component" value="Unassembled WGS sequence"/>
</dbReference>
<keyword evidence="4" id="KW-1185">Reference proteome</keyword>
<dbReference type="EMBL" id="JAWDGP010000586">
    <property type="protein sequence ID" value="KAK3799303.1"/>
    <property type="molecule type" value="Genomic_DNA"/>
</dbReference>
<reference evidence="3" key="1">
    <citation type="journal article" date="2023" name="G3 (Bethesda)">
        <title>A reference genome for the long-term kleptoplast-retaining sea slug Elysia crispata morphotype clarki.</title>
        <authorList>
            <person name="Eastman K.E."/>
            <person name="Pendleton A.L."/>
            <person name="Shaikh M.A."/>
            <person name="Suttiyut T."/>
            <person name="Ogas R."/>
            <person name="Tomko P."/>
            <person name="Gavelis G."/>
            <person name="Widhalm J.R."/>
            <person name="Wisecaver J.H."/>
        </authorList>
    </citation>
    <scope>NUCLEOTIDE SEQUENCE</scope>
    <source>
        <strain evidence="3">ECLA1</strain>
    </source>
</reference>
<dbReference type="Pfam" id="PF00096">
    <property type="entry name" value="zf-C2H2"/>
    <property type="match status" value="2"/>
</dbReference>
<dbReference type="InterPro" id="IPR036236">
    <property type="entry name" value="Znf_C2H2_sf"/>
</dbReference>
<organism evidence="3 4">
    <name type="scientific">Elysia crispata</name>
    <name type="common">lettuce slug</name>
    <dbReference type="NCBI Taxonomy" id="231223"/>
    <lineage>
        <taxon>Eukaryota</taxon>
        <taxon>Metazoa</taxon>
        <taxon>Spiralia</taxon>
        <taxon>Lophotrochozoa</taxon>
        <taxon>Mollusca</taxon>
        <taxon>Gastropoda</taxon>
        <taxon>Heterobranchia</taxon>
        <taxon>Euthyneura</taxon>
        <taxon>Panpulmonata</taxon>
        <taxon>Sacoglossa</taxon>
        <taxon>Placobranchoidea</taxon>
        <taxon>Plakobranchidae</taxon>
        <taxon>Elysia</taxon>
    </lineage>
</organism>
<gene>
    <name evidence="3" type="ORF">RRG08_048810</name>
</gene>
<dbReference type="PROSITE" id="PS00028">
    <property type="entry name" value="ZINC_FINGER_C2H2_1"/>
    <property type="match status" value="1"/>
</dbReference>
<keyword evidence="1" id="KW-0862">Zinc</keyword>
<dbReference type="SUPFAM" id="SSF57667">
    <property type="entry name" value="beta-beta-alpha zinc fingers"/>
    <property type="match status" value="1"/>
</dbReference>
<feature type="domain" description="C2H2-type" evidence="2">
    <location>
        <begin position="102"/>
        <end position="129"/>
    </location>
</feature>
<evidence type="ECO:0000313" key="3">
    <source>
        <dbReference type="EMBL" id="KAK3799303.1"/>
    </source>
</evidence>
<keyword evidence="1" id="KW-0479">Metal-binding</keyword>
<sequence length="164" mass="18831">MLRLQRMRRIKVNVGTGDYYCGVTVTEATFAAQEFKDHSAHGFQDSCSRRDRYAAPRPRFNSSLRCKPLSTSRRGSRQSDSETDRGIAVNLFGMEHNSNMTFHCDICGTPFTKKYNLTRHKGKCAGTKSYSCHLCQKHFFRSDKLRHHMITTHVTEYATGHISF</sequence>
<protein>
    <recommendedName>
        <fullName evidence="2">C2H2-type domain-containing protein</fullName>
    </recommendedName>
</protein>
<dbReference type="GO" id="GO:0008270">
    <property type="term" value="F:zinc ion binding"/>
    <property type="evidence" value="ECO:0007669"/>
    <property type="project" value="UniProtKB-KW"/>
</dbReference>
<evidence type="ECO:0000313" key="4">
    <source>
        <dbReference type="Proteomes" id="UP001283361"/>
    </source>
</evidence>
<keyword evidence="1" id="KW-0863">Zinc-finger</keyword>
<name>A0AAE1EAX4_9GAST</name>
<evidence type="ECO:0000259" key="2">
    <source>
        <dbReference type="PROSITE" id="PS50157"/>
    </source>
</evidence>
<evidence type="ECO:0000256" key="1">
    <source>
        <dbReference type="PROSITE-ProRule" id="PRU00042"/>
    </source>
</evidence>
<proteinExistence type="predicted"/>
<dbReference type="AlphaFoldDB" id="A0AAE1EAX4"/>
<dbReference type="SMART" id="SM00355">
    <property type="entry name" value="ZnF_C2H2"/>
    <property type="match status" value="2"/>
</dbReference>
<dbReference type="PROSITE" id="PS50157">
    <property type="entry name" value="ZINC_FINGER_C2H2_2"/>
    <property type="match status" value="2"/>
</dbReference>